<dbReference type="PROSITE" id="PS50026">
    <property type="entry name" value="EGF_3"/>
    <property type="match status" value="1"/>
</dbReference>
<dbReference type="Proteomes" id="UP001152320">
    <property type="component" value="Chromosome 2"/>
</dbReference>
<dbReference type="SMART" id="SM00181">
    <property type="entry name" value="EGF"/>
    <property type="match status" value="6"/>
</dbReference>
<evidence type="ECO:0000256" key="4">
    <source>
        <dbReference type="ARBA" id="ARBA00022530"/>
    </source>
</evidence>
<keyword evidence="6" id="KW-0479">Metal-binding</keyword>
<dbReference type="Pfam" id="PF23106">
    <property type="entry name" value="EGF_Teneurin"/>
    <property type="match status" value="4"/>
</dbReference>
<dbReference type="InterPro" id="IPR000742">
    <property type="entry name" value="EGF"/>
</dbReference>
<comment type="subunit">
    <text evidence="14">Oligomer of disulfide-linked homodimers.</text>
</comment>
<dbReference type="GO" id="GO:0008236">
    <property type="term" value="F:serine-type peptidase activity"/>
    <property type="evidence" value="ECO:0007669"/>
    <property type="project" value="UniProtKB-KW"/>
</dbReference>
<evidence type="ECO:0000256" key="7">
    <source>
        <dbReference type="ARBA" id="ARBA00022801"/>
    </source>
</evidence>
<evidence type="ECO:0000256" key="8">
    <source>
        <dbReference type="ARBA" id="ARBA00022825"/>
    </source>
</evidence>
<dbReference type="EMBL" id="JAIZAY010000002">
    <property type="protein sequence ID" value="KAJ8046874.1"/>
    <property type="molecule type" value="Genomic_DNA"/>
</dbReference>
<accession>A0A9Q1HHK9</accession>
<dbReference type="PROSITE" id="PS01186">
    <property type="entry name" value="EGF_2"/>
    <property type="match status" value="5"/>
</dbReference>
<evidence type="ECO:0000256" key="9">
    <source>
        <dbReference type="ARBA" id="ARBA00022833"/>
    </source>
</evidence>
<dbReference type="GO" id="GO:0070325">
    <property type="term" value="F:lipoprotein particle receptor binding"/>
    <property type="evidence" value="ECO:0007669"/>
    <property type="project" value="InterPro"/>
</dbReference>
<keyword evidence="2" id="KW-0217">Developmental protein</keyword>
<dbReference type="PANTHER" id="PTHR11841:SF1">
    <property type="entry name" value="REELIN"/>
    <property type="match status" value="1"/>
</dbReference>
<dbReference type="InterPro" id="IPR034968">
    <property type="entry name" value="Reelin"/>
</dbReference>
<name>A0A9Q1HHK9_HOLLE</name>
<evidence type="ECO:0000256" key="13">
    <source>
        <dbReference type="ARBA" id="ARBA00023900"/>
    </source>
</evidence>
<dbReference type="PROSITE" id="PS00022">
    <property type="entry name" value="EGF_1"/>
    <property type="match status" value="4"/>
</dbReference>
<dbReference type="PANTHER" id="PTHR11841">
    <property type="entry name" value="REELIN"/>
    <property type="match status" value="1"/>
</dbReference>
<keyword evidence="16" id="KW-1015">Disulfide bond</keyword>
<dbReference type="GO" id="GO:0001764">
    <property type="term" value="P:neuron migration"/>
    <property type="evidence" value="ECO:0007669"/>
    <property type="project" value="InterPro"/>
</dbReference>
<comment type="similarity">
    <text evidence="12">Belongs to the reelin family.</text>
</comment>
<dbReference type="Pfam" id="PF21471">
    <property type="entry name" value="Reelin_subrepeat-B"/>
    <property type="match status" value="13"/>
</dbReference>
<keyword evidence="8" id="KW-0720">Serine protease</keyword>
<keyword evidence="19" id="KW-1185">Reference proteome</keyword>
<keyword evidence="3" id="KW-0964">Secreted</keyword>
<keyword evidence="5" id="KW-0645">Protease</keyword>
<evidence type="ECO:0000256" key="3">
    <source>
        <dbReference type="ARBA" id="ARBA00022525"/>
    </source>
</evidence>
<dbReference type="SUPFAM" id="SSF50939">
    <property type="entry name" value="Sialidases"/>
    <property type="match status" value="1"/>
</dbReference>
<dbReference type="OrthoDB" id="1924787at2759"/>
<feature type="domain" description="EGF-like" evidence="17">
    <location>
        <begin position="970"/>
        <end position="1002"/>
    </location>
</feature>
<feature type="disulfide bond" evidence="16">
    <location>
        <begin position="992"/>
        <end position="1001"/>
    </location>
</feature>
<protein>
    <recommendedName>
        <fullName evidence="13">Reelin</fullName>
    </recommendedName>
</protein>
<gene>
    <name evidence="18" type="ORF">HOLleu_05700</name>
</gene>
<evidence type="ECO:0000256" key="5">
    <source>
        <dbReference type="ARBA" id="ARBA00022670"/>
    </source>
</evidence>
<dbReference type="SUPFAM" id="SSF57196">
    <property type="entry name" value="EGF/Laminin"/>
    <property type="match status" value="1"/>
</dbReference>
<dbReference type="InterPro" id="IPR049419">
    <property type="entry name" value="Reelin_subrepeat-B"/>
</dbReference>
<keyword evidence="16" id="KW-0245">EGF-like domain</keyword>
<dbReference type="GO" id="GO:0007155">
    <property type="term" value="P:cell adhesion"/>
    <property type="evidence" value="ECO:0007669"/>
    <property type="project" value="UniProtKB-KW"/>
</dbReference>
<evidence type="ECO:0000256" key="1">
    <source>
        <dbReference type="ARBA" id="ARBA00004498"/>
    </source>
</evidence>
<comment type="caution">
    <text evidence="18">The sequence shown here is derived from an EMBL/GenBank/DDBJ whole genome shotgun (WGS) entry which is preliminary data.</text>
</comment>
<keyword evidence="11" id="KW-0130">Cell adhesion</keyword>
<dbReference type="Gene3D" id="2.60.120.260">
    <property type="entry name" value="Galactose-binding domain-like"/>
    <property type="match status" value="13"/>
</dbReference>
<evidence type="ECO:0000256" key="12">
    <source>
        <dbReference type="ARBA" id="ARBA00023773"/>
    </source>
</evidence>
<dbReference type="CDD" id="cd00054">
    <property type="entry name" value="EGF_CA"/>
    <property type="match status" value="1"/>
</dbReference>
<proteinExistence type="inferred from homology"/>
<dbReference type="GO" id="GO:0007417">
    <property type="term" value="P:central nervous system development"/>
    <property type="evidence" value="ECO:0007669"/>
    <property type="project" value="InterPro"/>
</dbReference>
<evidence type="ECO:0000256" key="15">
    <source>
        <dbReference type="ARBA" id="ARBA00046064"/>
    </source>
</evidence>
<dbReference type="SUPFAM" id="SSF110296">
    <property type="entry name" value="Oligoxyloglucan reducing end-specific cellobiohydrolase"/>
    <property type="match status" value="1"/>
</dbReference>
<keyword evidence="7" id="KW-0378">Hydrolase</keyword>
<evidence type="ECO:0000313" key="18">
    <source>
        <dbReference type="EMBL" id="KAJ8046874.1"/>
    </source>
</evidence>
<dbReference type="InterPro" id="IPR036278">
    <property type="entry name" value="Sialidase_sf"/>
</dbReference>
<evidence type="ECO:0000256" key="6">
    <source>
        <dbReference type="ARBA" id="ARBA00022723"/>
    </source>
</evidence>
<evidence type="ECO:0000256" key="2">
    <source>
        <dbReference type="ARBA" id="ARBA00022473"/>
    </source>
</evidence>
<sequence>MGVNQRQEGVLLQFSTNGGITWELLQELYYTDYRTPKFVHLSMPERARSPSTRFRWWQPQHSGEATDQWALDNILISGVATAESQMTAMQNDDDTSLWMSTSNSRQSDYCNSEVPVLLFDGFGGDRFGVTKMLNVTVGDVIQFKIAVGCRSSFAYFAPVLLQFSQDGGQQWDYVLPPCYPSSGGSSSCIGGSDYQEGSIYHMGKYLLWSQVTVPIPDNAIGSQVQFRWWQAEDGRAPVFALSDVYVGAPCPDNCNNHGACRSGRCECEQGFVEPLCDPVQTPPFGLRDAFDTSGRASHGWDQVAGATIGQDCGVVKMDDSLYFGAQGPREGRTVPLNTTSLKLLQFFIKIGSSKQTLRCFPASGQNESIIVQYSNDNGITWHTMKLVDPTVMDEGTLEVTIELPSEAKGSYVMFKWWQSLISSDHLRAPWALDDVLIGANDTHSLGFDDPFDPHPTNNWYSLMGSATGEFCQSDQQAIVFGGRRDSPRYAETWDFEMTSASFLQFDLIMRCNGDPTIPDNYHIQLEYSRDLGRSWVPVVEDCFPPDMGCGDYRLGSVYHGQMYTNWTRVTVQLPENAITKSTRFRWIQPSFPADGAGWAVDNVHVGGGCTWLCSGHGRCFDSHCICDPGYHGEFCAPSSLDLPNQLKETFDGPLNTGLWKKTLGTSLGIQCGRLVSGTALIFNQPGIRLLETTDLDATLMDFIEFTLQFGCNRQDFPGSDPPSPVLIQYSYNGGITWQLVAELPPVASLSPRYYSMQLPTQARMKTTRFRFWQPRHTRTGDIWVLDNLLIGGNLLNRGLIEASFDHTLTEDDWTFYPGGEMSNFCESGQFNSSVRGRSLVFLDTIGEHSVTTRNIDVDGDTVLQFEINVGCTATTTASDPVRLEYSSDNGITWHLVREDCFGEVRSKSNGCSGDLSPPSIYYSGQVPGWRRHIIPLSELHFCGTMRFRWHQGSYTSSEHPPSWALDNVYIGPSCPHHCSGHGTCMRGIYCDCDPGFSGWSCDIIEPPSNFLKEDFEHGVSRRKFLEWSGAETTKKCGVVITGKNLHFTGTGIRILMTMDLDLSMASEIHFFIRLGCSREIPNSKNHPVLLQYSTDGGISWQMIAEIPFSETNHYPVNKIALEIPIEAQTNSTRLRWWQPSRNGEFLEDWAIDQIFIGGHFYGQLILQDDFTSSVQGDDAGLFSLHDQNWLISPGSTMEQVCNSPSNTLHFSGNSQLRYTVSADVNVEEGSIIQFELAMSCSTYSPDCFRIYLDYSIDMGKHWNPVYEYCLPSDVNCDSYHGDSSFASDVYNQWTRVVVPLPLWTWSRATRFRWIQLGGFIPSNSWALSYVYIGYACPLMCSGHGKCDSGVCICDSGWEGNACNQLTSSLPNSLRDSFNHNPFIGPGGWQSIYGAELTHVCGPVASGTALHFHFGCTRQLTTNDMDLTDADYLQFYIMYGCINPPTERNQSVLLQYSTNGGIQWTLLQELHHAQYHTPLFVSLMLPPGARKNGTRVRWWQPVHPGEDEADFAIDNVFIGGTTTLPSTLRDDFETGTVEDHWLFTDNADLGKYCSDRSLVWQGVTSPTSLFGGIYPSEDTTITTQDLRLQEGSVLEFKISVGCNTSVDTYVNPVELYTSSDSGLSWSLLVPQCLPHDPQCHSGQATVASRYHANTGWRRIVITLPSKTTQRKVRFRWFQQYDPLAGTTPQWAIDDVYIGPPCPDHCNGHGDCQFPDCVCDDGYSGAACEIAPSLPTYLKDTFPNDAANATKWSLIQGGYVASNSLSACGPIHEESNLYFGGNEQRLAETQDLDLRDSRFVHFYIVIGSTEGFLTCRRPRIRQESVIVQYSVNGGVAWTTLHELDFSAYTNPQLVYLVLPIEACNPSTRVRWWQPWYRGRPIVQWAIDSVFIGGSEINPVSLEETFDLLPTESLWMFHPYGKTHIGVCQSQNAALYWGNVDSDNMNGSVTTRELIVDKGFIMQFKIIVGCRLQTGFGYSCISGNPVRLEYTTTPQHSSSWELVQPQCHPTSSNQECSPHRYHEGSIYDDNSFSQWTRVTLKLPHKAISRTTQFRWVQETSTSHLPSWALDDIYIGPSCPHLCHGHGQCTSGRCICDNGFHGPSCVPVEKLSNNLIDDFEGVLLPDMWSVIRGGRIGQGCGGLVPYALGKSLYFSGCDRREAVTVELDTRDASEISFVLQIGSSSENAQCHINTEGSHLPSKSVILQYTTNNGVSWHLLQTHNPLEYGRAVRLSHPIPLEARRRAVRFRWWQPSHDGPDEDQWAVDHVQLVTLRRHLIQNSQWNQVRDGSV</sequence>
<evidence type="ECO:0000256" key="10">
    <source>
        <dbReference type="ARBA" id="ARBA00022837"/>
    </source>
</evidence>
<comment type="subcellular location">
    <subcellularLocation>
        <location evidence="1">Secreted</location>
        <location evidence="1">Extracellular space</location>
        <location evidence="1">Extracellular matrix</location>
    </subcellularLocation>
</comment>
<reference evidence="18" key="1">
    <citation type="submission" date="2021-10" db="EMBL/GenBank/DDBJ databases">
        <title>Tropical sea cucumber genome reveals ecological adaptation and Cuvierian tubules defense mechanism.</title>
        <authorList>
            <person name="Chen T."/>
        </authorList>
    </citation>
    <scope>NUCLEOTIDE SEQUENCE</scope>
    <source>
        <strain evidence="18">Nanhai2018</strain>
        <tissue evidence="18">Muscle</tissue>
    </source>
</reference>
<evidence type="ECO:0000256" key="16">
    <source>
        <dbReference type="PROSITE-ProRule" id="PRU00076"/>
    </source>
</evidence>
<dbReference type="GO" id="GO:0046872">
    <property type="term" value="F:metal ion binding"/>
    <property type="evidence" value="ECO:0007669"/>
    <property type="project" value="UniProtKB-KW"/>
</dbReference>
<dbReference type="FunFam" id="2.60.120.260:FF:000003">
    <property type="entry name" value="Reelin"/>
    <property type="match status" value="5"/>
</dbReference>
<comment type="function">
    <text evidence="15">Extracellular matrix serine protease secreted by pioneer neurons that plays a role in layering of neurons in the cerebral cortex and cerebellum by coordinating cell positioning during neurodevelopment. Regulates microtubule function in neurons and neuronal migration. Binding to the extracellular domains of lipoprotein receptors VLDLR and LRP8/APOER2 induces tyrosine phosphorylation of DAB1 and modulation of TAU phosphorylation. Affects migration of sympathetic preganglionic neurons in the spinal cord, where it seems to act as a barrier to neuronal migration. Enzymatic activity is important for the modulation of cell adhesion.</text>
</comment>
<evidence type="ECO:0000256" key="14">
    <source>
        <dbReference type="ARBA" id="ARBA00044961"/>
    </source>
</evidence>
<dbReference type="GO" id="GO:0006508">
    <property type="term" value="P:proteolysis"/>
    <property type="evidence" value="ECO:0007669"/>
    <property type="project" value="UniProtKB-KW"/>
</dbReference>
<evidence type="ECO:0000256" key="11">
    <source>
        <dbReference type="ARBA" id="ARBA00022889"/>
    </source>
</evidence>
<keyword evidence="4" id="KW-0272">Extracellular matrix</keyword>
<keyword evidence="9" id="KW-0862">Zinc</keyword>
<evidence type="ECO:0000313" key="19">
    <source>
        <dbReference type="Proteomes" id="UP001152320"/>
    </source>
</evidence>
<comment type="caution">
    <text evidence="16">Lacks conserved residue(s) required for the propagation of feature annotation.</text>
</comment>
<keyword evidence="10" id="KW-0106">Calcium</keyword>
<evidence type="ECO:0000259" key="17">
    <source>
        <dbReference type="PROSITE" id="PS50026"/>
    </source>
</evidence>
<feature type="disulfide bond" evidence="16">
    <location>
        <begin position="974"/>
        <end position="984"/>
    </location>
</feature>
<organism evidence="18 19">
    <name type="scientific">Holothuria leucospilota</name>
    <name type="common">Black long sea cucumber</name>
    <name type="synonym">Mertensiothuria leucospilota</name>
    <dbReference type="NCBI Taxonomy" id="206669"/>
    <lineage>
        <taxon>Eukaryota</taxon>
        <taxon>Metazoa</taxon>
        <taxon>Echinodermata</taxon>
        <taxon>Eleutherozoa</taxon>
        <taxon>Echinozoa</taxon>
        <taxon>Holothuroidea</taxon>
        <taxon>Aspidochirotacea</taxon>
        <taxon>Aspidochirotida</taxon>
        <taxon>Holothuriidae</taxon>
        <taxon>Holothuria</taxon>
    </lineage>
</organism>